<dbReference type="SUPFAM" id="SSF46785">
    <property type="entry name" value="Winged helix' DNA-binding domain"/>
    <property type="match status" value="1"/>
</dbReference>
<protein>
    <submittedName>
        <fullName evidence="1">Predicted transcriptional regulator, ArsR family</fullName>
    </submittedName>
</protein>
<dbReference type="AlphaFoldDB" id="A0A1H2DC76"/>
<dbReference type="EMBL" id="LT629758">
    <property type="protein sequence ID" value="SDT80199.1"/>
    <property type="molecule type" value="Genomic_DNA"/>
</dbReference>
<evidence type="ECO:0000313" key="1">
    <source>
        <dbReference type="EMBL" id="SDT80199.1"/>
    </source>
</evidence>
<name>A0A1H2DC76_9ACTN</name>
<evidence type="ECO:0000313" key="2">
    <source>
        <dbReference type="Proteomes" id="UP000198688"/>
    </source>
</evidence>
<proteinExistence type="predicted"/>
<dbReference type="Gene3D" id="1.10.10.10">
    <property type="entry name" value="Winged helix-like DNA-binding domain superfamily/Winged helix DNA-binding domain"/>
    <property type="match status" value="1"/>
</dbReference>
<sequence>MPSTVVTLGVMETMPTGPSGETIDTPRHRALGSDSRVTILRAVRAADGGLTAADVAAGTGQHLSTTRTHLERLVEAGLLVKARASGGLPGRPAWRYRATGDGPVPAPYRSLTVALLEHLAPVGGDVREAAGRIGQDWGRHLAAADPDGDDPIAAVTRVLDGLGFDPAVQPDPGDGRTRVHLHTCPFLDLVGQNPDAMCGLHAGVIRGVLEQRGAPAGETILEPFGAPTACVVHLPRLAPADPDGTR</sequence>
<dbReference type="InterPro" id="IPR011991">
    <property type="entry name" value="ArsR-like_HTH"/>
</dbReference>
<dbReference type="STRING" id="113562.SAMN04489716_9104"/>
<keyword evidence="2" id="KW-1185">Reference proteome</keyword>
<dbReference type="Pfam" id="PF12840">
    <property type="entry name" value="HTH_20"/>
    <property type="match status" value="1"/>
</dbReference>
<gene>
    <name evidence="1" type="ORF">SAMN04489716_9104</name>
</gene>
<accession>A0A1H2DC76</accession>
<dbReference type="CDD" id="cd00090">
    <property type="entry name" value="HTH_ARSR"/>
    <property type="match status" value="1"/>
</dbReference>
<dbReference type="InterPro" id="IPR036390">
    <property type="entry name" value="WH_DNA-bd_sf"/>
</dbReference>
<dbReference type="InterPro" id="IPR036388">
    <property type="entry name" value="WH-like_DNA-bd_sf"/>
</dbReference>
<organism evidence="1 2">
    <name type="scientific">Actinoplanes derwentensis</name>
    <dbReference type="NCBI Taxonomy" id="113562"/>
    <lineage>
        <taxon>Bacteria</taxon>
        <taxon>Bacillati</taxon>
        <taxon>Actinomycetota</taxon>
        <taxon>Actinomycetes</taxon>
        <taxon>Micromonosporales</taxon>
        <taxon>Micromonosporaceae</taxon>
        <taxon>Actinoplanes</taxon>
    </lineage>
</organism>
<dbReference type="Proteomes" id="UP000198688">
    <property type="component" value="Chromosome I"/>
</dbReference>
<reference evidence="1 2" key="1">
    <citation type="submission" date="2016-10" db="EMBL/GenBank/DDBJ databases">
        <authorList>
            <person name="de Groot N.N."/>
        </authorList>
    </citation>
    <scope>NUCLEOTIDE SEQUENCE [LARGE SCALE GENOMIC DNA]</scope>
    <source>
        <strain evidence="1 2">DSM 43941</strain>
    </source>
</reference>